<keyword evidence="3" id="KW-1185">Reference proteome</keyword>
<feature type="chain" id="PRO_5022711592" evidence="1">
    <location>
        <begin position="18"/>
        <end position="174"/>
    </location>
</feature>
<name>A0A5E6MCU8_9BACT</name>
<dbReference type="EMBL" id="CABFVA020000074">
    <property type="protein sequence ID" value="VVM06760.1"/>
    <property type="molecule type" value="Genomic_DNA"/>
</dbReference>
<evidence type="ECO:0000313" key="3">
    <source>
        <dbReference type="Proteomes" id="UP000334923"/>
    </source>
</evidence>
<dbReference type="AlphaFoldDB" id="A0A5E6MCU8"/>
<organism evidence="2 3">
    <name type="scientific">Methylacidimicrobium tartarophylax</name>
    <dbReference type="NCBI Taxonomy" id="1041768"/>
    <lineage>
        <taxon>Bacteria</taxon>
        <taxon>Pseudomonadati</taxon>
        <taxon>Verrucomicrobiota</taxon>
        <taxon>Methylacidimicrobium</taxon>
    </lineage>
</organism>
<evidence type="ECO:0000256" key="1">
    <source>
        <dbReference type="SAM" id="SignalP"/>
    </source>
</evidence>
<feature type="signal peptide" evidence="1">
    <location>
        <begin position="1"/>
        <end position="17"/>
    </location>
</feature>
<proteinExistence type="predicted"/>
<protein>
    <submittedName>
        <fullName evidence="2">Uncharacterized protein</fullName>
    </submittedName>
</protein>
<keyword evidence="1" id="KW-0732">Signal</keyword>
<reference evidence="2 3" key="1">
    <citation type="submission" date="2019-09" db="EMBL/GenBank/DDBJ databases">
        <authorList>
            <person name="Cremers G."/>
        </authorList>
    </citation>
    <scope>NUCLEOTIDE SEQUENCE [LARGE SCALE GENOMIC DNA]</scope>
    <source>
        <strain evidence="2">4A</strain>
    </source>
</reference>
<gene>
    <name evidence="2" type="ORF">MAMT_01394</name>
</gene>
<dbReference type="Proteomes" id="UP000334923">
    <property type="component" value="Unassembled WGS sequence"/>
</dbReference>
<evidence type="ECO:0000313" key="2">
    <source>
        <dbReference type="EMBL" id="VVM06760.1"/>
    </source>
</evidence>
<accession>A0A5E6MCU8</accession>
<sequence>MIAAALLFSVVCRQALAGESPDLLPNTTPRLARYWEQLPLKAQQEIARRFRPELSYDLIGSGTVPDAAGKTIVEIELSTEAGRGVMVFETTPTDARFLFLDDLPYRIPDRFRLSDGEKRTIALVFARYEKSEFKDRDWVRMWFSRPSVMTTWQLQAYRELGMLPPEFGRLGYGP</sequence>